<dbReference type="GO" id="GO:0003351">
    <property type="term" value="P:epithelial cilium movement involved in extracellular fluid movement"/>
    <property type="evidence" value="ECO:0007669"/>
    <property type="project" value="TreeGrafter"/>
</dbReference>
<reference evidence="2 3" key="1">
    <citation type="submission" date="2019-01" db="EMBL/GenBank/DDBJ databases">
        <title>Draft Genome and Complete Hox-Cluster Characterization of the Sterlet Sturgeon (Acipenser ruthenus).</title>
        <authorList>
            <person name="Wei Q."/>
        </authorList>
    </citation>
    <scope>NUCLEOTIDE SEQUENCE [LARGE SCALE GENOMIC DNA]</scope>
    <source>
        <strain evidence="2">WHYD16114868_AA</strain>
        <tissue evidence="2">Blood</tissue>
    </source>
</reference>
<name>A0A444U8S4_ACIRT</name>
<dbReference type="InterPro" id="IPR026173">
    <property type="entry name" value="SPAG17"/>
</dbReference>
<dbReference type="GO" id="GO:1990716">
    <property type="term" value="C:axonemal central apparatus"/>
    <property type="evidence" value="ECO:0007669"/>
    <property type="project" value="TreeGrafter"/>
</dbReference>
<evidence type="ECO:0000313" key="3">
    <source>
        <dbReference type="Proteomes" id="UP000289886"/>
    </source>
</evidence>
<feature type="region of interest" description="Disordered" evidence="1">
    <location>
        <begin position="57"/>
        <end position="87"/>
    </location>
</feature>
<dbReference type="PANTHER" id="PTHR21963">
    <property type="entry name" value="PF6"/>
    <property type="match status" value="1"/>
</dbReference>
<gene>
    <name evidence="2" type="ORF">EOD39_16786</name>
</gene>
<evidence type="ECO:0000313" key="2">
    <source>
        <dbReference type="EMBL" id="RXM31587.1"/>
    </source>
</evidence>
<protein>
    <submittedName>
        <fullName evidence="2">Sperm-associated antigen 17</fullName>
    </submittedName>
</protein>
<evidence type="ECO:0000256" key="1">
    <source>
        <dbReference type="SAM" id="MobiDB-lite"/>
    </source>
</evidence>
<accession>A0A444U8S4</accession>
<dbReference type="Proteomes" id="UP000289886">
    <property type="component" value="Unassembled WGS sequence"/>
</dbReference>
<comment type="caution">
    <text evidence="2">The sequence shown here is derived from an EMBL/GenBank/DDBJ whole genome shotgun (WGS) entry which is preliminary data.</text>
</comment>
<dbReference type="GO" id="GO:1904158">
    <property type="term" value="P:axonemal central apparatus assembly"/>
    <property type="evidence" value="ECO:0007669"/>
    <property type="project" value="TreeGrafter"/>
</dbReference>
<dbReference type="EMBL" id="SCEB01215050">
    <property type="protein sequence ID" value="RXM31587.1"/>
    <property type="molecule type" value="Genomic_DNA"/>
</dbReference>
<sequence length="199" mass="22521">MDCWKVNVSSVVGENLEDEIYIKALLLPVQQPLRKLFSVVSWDGMLKKVAEQLAKGKTAAPSVKDKSQTKPSGKGNKGKKGPEPAAVKKVTKLKLRGEEEDTSKCIVLEVQKLMKEKEAKSLKMFWKYLVPMLKNNKFYSQLSETARLHYVVKESVLPQEWNNNAMMDCFDPVKAEPQMLRLLPVAKFLTVPQLKTAEN</sequence>
<dbReference type="AlphaFoldDB" id="A0A444U8S4"/>
<organism evidence="2 3">
    <name type="scientific">Acipenser ruthenus</name>
    <name type="common">Sterlet sturgeon</name>
    <dbReference type="NCBI Taxonomy" id="7906"/>
    <lineage>
        <taxon>Eukaryota</taxon>
        <taxon>Metazoa</taxon>
        <taxon>Chordata</taxon>
        <taxon>Craniata</taxon>
        <taxon>Vertebrata</taxon>
        <taxon>Euteleostomi</taxon>
        <taxon>Actinopterygii</taxon>
        <taxon>Chondrostei</taxon>
        <taxon>Acipenseriformes</taxon>
        <taxon>Acipenseridae</taxon>
        <taxon>Acipenser</taxon>
    </lineage>
</organism>
<dbReference type="GO" id="GO:0005576">
    <property type="term" value="C:extracellular region"/>
    <property type="evidence" value="ECO:0007669"/>
    <property type="project" value="GOC"/>
</dbReference>
<proteinExistence type="predicted"/>
<keyword evidence="3" id="KW-1185">Reference proteome</keyword>
<dbReference type="PANTHER" id="PTHR21963:SF1">
    <property type="entry name" value="SPERM-ASSOCIATED ANTIGEN 17"/>
    <property type="match status" value="1"/>
</dbReference>